<feature type="region of interest" description="Disordered" evidence="1">
    <location>
        <begin position="1"/>
        <end position="20"/>
    </location>
</feature>
<evidence type="ECO:0000313" key="3">
    <source>
        <dbReference type="Proteomes" id="UP000654918"/>
    </source>
</evidence>
<dbReference type="AlphaFoldDB" id="A0A8H6N4H4"/>
<protein>
    <submittedName>
        <fullName evidence="2">Uncharacterized protein</fullName>
    </submittedName>
</protein>
<organism evidence="2 3">
    <name type="scientific">Colletotrichum plurivorum</name>
    <dbReference type="NCBI Taxonomy" id="2175906"/>
    <lineage>
        <taxon>Eukaryota</taxon>
        <taxon>Fungi</taxon>
        <taxon>Dikarya</taxon>
        <taxon>Ascomycota</taxon>
        <taxon>Pezizomycotina</taxon>
        <taxon>Sordariomycetes</taxon>
        <taxon>Hypocreomycetidae</taxon>
        <taxon>Glomerellales</taxon>
        <taxon>Glomerellaceae</taxon>
        <taxon>Colletotrichum</taxon>
        <taxon>Colletotrichum orchidearum species complex</taxon>
    </lineage>
</organism>
<evidence type="ECO:0000256" key="1">
    <source>
        <dbReference type="SAM" id="MobiDB-lite"/>
    </source>
</evidence>
<evidence type="ECO:0000313" key="2">
    <source>
        <dbReference type="EMBL" id="KAF6819273.1"/>
    </source>
</evidence>
<dbReference type="Proteomes" id="UP000654918">
    <property type="component" value="Unassembled WGS sequence"/>
</dbReference>
<name>A0A8H6N4H4_9PEZI</name>
<reference evidence="2" key="1">
    <citation type="journal article" date="2020" name="Phytopathology">
        <title>Genome Sequence Resources of Colletotrichum truncatum, C. plurivorum, C. musicola, and C. sojae: Four Species Pathogenic to Soybean (Glycine max).</title>
        <authorList>
            <person name="Rogerio F."/>
            <person name="Boufleur T.R."/>
            <person name="Ciampi-Guillardi M."/>
            <person name="Sukno S.A."/>
            <person name="Thon M.R."/>
            <person name="Massola Junior N.S."/>
            <person name="Baroncelli R."/>
        </authorList>
    </citation>
    <scope>NUCLEOTIDE SEQUENCE</scope>
    <source>
        <strain evidence="2">LFN00145</strain>
    </source>
</reference>
<gene>
    <name evidence="2" type="ORF">CPLU01_13076</name>
</gene>
<keyword evidence="3" id="KW-1185">Reference proteome</keyword>
<accession>A0A8H6N4H4</accession>
<comment type="caution">
    <text evidence="2">The sequence shown here is derived from an EMBL/GenBank/DDBJ whole genome shotgun (WGS) entry which is preliminary data.</text>
</comment>
<sequence length="110" mass="12273">MGRHPGRVPPTPLPRRAGKKYTILPAEVPLRQACRFLRQQNQRNDATAEPMEAKMTTVAGRLELHAKLKLGAERFFFALPFANQRLSSSPETMANVPNKPAARPPLARYG</sequence>
<proteinExistence type="predicted"/>
<feature type="region of interest" description="Disordered" evidence="1">
    <location>
        <begin position="87"/>
        <end position="110"/>
    </location>
</feature>
<dbReference type="EMBL" id="WIGO01000288">
    <property type="protein sequence ID" value="KAF6819273.1"/>
    <property type="molecule type" value="Genomic_DNA"/>
</dbReference>